<protein>
    <submittedName>
        <fullName evidence="7">Peptide/nickel transport system substrate-binding protein</fullName>
    </submittedName>
</protein>
<dbReference type="Pfam" id="PF00496">
    <property type="entry name" value="SBP_bac_5"/>
    <property type="match status" value="1"/>
</dbReference>
<dbReference type="AlphaFoldDB" id="A0A1U7PM67"/>
<gene>
    <name evidence="7" type="ORF">SAMN05428946_0418</name>
</gene>
<evidence type="ECO:0000256" key="2">
    <source>
        <dbReference type="ARBA" id="ARBA00022448"/>
    </source>
</evidence>
<feature type="signal peptide" evidence="5">
    <location>
        <begin position="1"/>
        <end position="24"/>
    </location>
</feature>
<dbReference type="PANTHER" id="PTHR30290">
    <property type="entry name" value="PERIPLASMIC BINDING COMPONENT OF ABC TRANSPORTER"/>
    <property type="match status" value="1"/>
</dbReference>
<dbReference type="GO" id="GO:0042597">
    <property type="term" value="C:periplasmic space"/>
    <property type="evidence" value="ECO:0007669"/>
    <property type="project" value="UniProtKB-ARBA"/>
</dbReference>
<evidence type="ECO:0000313" key="8">
    <source>
        <dbReference type="Proteomes" id="UP000187550"/>
    </source>
</evidence>
<feature type="domain" description="Solute-binding protein family 5" evidence="6">
    <location>
        <begin position="99"/>
        <end position="487"/>
    </location>
</feature>
<dbReference type="InterPro" id="IPR050034">
    <property type="entry name" value="Opp4A"/>
</dbReference>
<dbReference type="GO" id="GO:1904680">
    <property type="term" value="F:peptide transmembrane transporter activity"/>
    <property type="evidence" value="ECO:0007669"/>
    <property type="project" value="TreeGrafter"/>
</dbReference>
<dbReference type="RefSeq" id="WP_076756707.1">
    <property type="nucleotide sequence ID" value="NZ_FTPL01000001.1"/>
</dbReference>
<sequence length="578" mass="64830">MKRKSMLWLFAMILVLSAFLAACGGDKASDDKSGDSKGDGKATETEDSGPQQGGTLTYALDAVPEGLFSFAFYGIATDAEIIDFFDEGLIKYDENLEPIPNYAEWETEDNQHFTFKFKEGVKWHNGEELTVNDWVFALETLASPDYDGPRYANVETVEGAPEFREGKADSISGLKVIDDYTIEVTFDAPRLNNLTNLWTYPMPAKEFEGIEVKDMSGSDAVRKNPVGVGPFKVEKIVPGESVELVKNEDYWNGDVNLDKIIVRIIDNSATVGALQNGEVDMVAIQPVSGPEVEKLDNVEIVTAPGLSYYYVGFKLGKFDNKQQKIVEENPKYQDVKLRQAMAHAINRQEWIDAFFFGYGKPINKPVPSAHWISADDSEVTGYDYDPEKAKKLLDEAGYKDVDGDGFREDPKGEKFSVKFSHYATGNPTFESRATALTQYWEEVGLKSELEMVEVNLYYDMIEKDDPSIETFFGGWSTGADPDPTPTWASDQIWNYPRYNNPEADELLKKALSVEEIGDDKDKRKQVYAEWQKIVTDDVPMIFIAELDELYAVSDKVGGFTVDVAGTNNPSEWYKKEGK</sequence>
<feature type="chain" id="PRO_5038545728" evidence="5">
    <location>
        <begin position="25"/>
        <end position="578"/>
    </location>
</feature>
<name>A0A1U7PM67_9BACI</name>
<evidence type="ECO:0000256" key="1">
    <source>
        <dbReference type="ARBA" id="ARBA00005695"/>
    </source>
</evidence>
<dbReference type="Gene3D" id="3.40.190.10">
    <property type="entry name" value="Periplasmic binding protein-like II"/>
    <property type="match status" value="1"/>
</dbReference>
<dbReference type="STRING" id="550447.SAMN05428946_0418"/>
<dbReference type="InterPro" id="IPR039424">
    <property type="entry name" value="SBP_5"/>
</dbReference>
<dbReference type="EMBL" id="FTPL01000001">
    <property type="protein sequence ID" value="SIT68861.1"/>
    <property type="molecule type" value="Genomic_DNA"/>
</dbReference>
<dbReference type="InterPro" id="IPR000914">
    <property type="entry name" value="SBP_5_dom"/>
</dbReference>
<dbReference type="Proteomes" id="UP000187550">
    <property type="component" value="Unassembled WGS sequence"/>
</dbReference>
<feature type="region of interest" description="Disordered" evidence="4">
    <location>
        <begin position="27"/>
        <end position="53"/>
    </location>
</feature>
<reference evidence="8" key="1">
    <citation type="submission" date="2017-01" db="EMBL/GenBank/DDBJ databases">
        <authorList>
            <person name="Varghese N."/>
            <person name="Submissions S."/>
        </authorList>
    </citation>
    <scope>NUCLEOTIDE SEQUENCE [LARGE SCALE GENOMIC DNA]</scope>
    <source>
        <strain evidence="8">MNA4</strain>
    </source>
</reference>
<comment type="similarity">
    <text evidence="1">Belongs to the bacterial solute-binding protein 5 family.</text>
</comment>
<dbReference type="PANTHER" id="PTHR30290:SF9">
    <property type="entry name" value="OLIGOPEPTIDE-BINDING PROTEIN APPA"/>
    <property type="match status" value="1"/>
</dbReference>
<evidence type="ECO:0000313" key="7">
    <source>
        <dbReference type="EMBL" id="SIT68861.1"/>
    </source>
</evidence>
<dbReference type="OrthoDB" id="9796817at2"/>
<dbReference type="Gene3D" id="3.90.76.10">
    <property type="entry name" value="Dipeptide-binding Protein, Domain 1"/>
    <property type="match status" value="1"/>
</dbReference>
<evidence type="ECO:0000256" key="4">
    <source>
        <dbReference type="SAM" id="MobiDB-lite"/>
    </source>
</evidence>
<keyword evidence="2" id="KW-0813">Transport</keyword>
<accession>A0A1U7PM67</accession>
<dbReference type="GO" id="GO:0015833">
    <property type="term" value="P:peptide transport"/>
    <property type="evidence" value="ECO:0007669"/>
    <property type="project" value="TreeGrafter"/>
</dbReference>
<evidence type="ECO:0000259" key="6">
    <source>
        <dbReference type="Pfam" id="PF00496"/>
    </source>
</evidence>
<dbReference type="PROSITE" id="PS51257">
    <property type="entry name" value="PROKAR_LIPOPROTEIN"/>
    <property type="match status" value="1"/>
</dbReference>
<dbReference type="InterPro" id="IPR030678">
    <property type="entry name" value="Peptide/Ni-bd"/>
</dbReference>
<evidence type="ECO:0000256" key="5">
    <source>
        <dbReference type="SAM" id="SignalP"/>
    </source>
</evidence>
<proteinExistence type="inferred from homology"/>
<dbReference type="Gene3D" id="3.10.105.10">
    <property type="entry name" value="Dipeptide-binding Protein, Domain 3"/>
    <property type="match status" value="1"/>
</dbReference>
<organism evidence="7 8">
    <name type="scientific">Edaphobacillus lindanitolerans</name>
    <dbReference type="NCBI Taxonomy" id="550447"/>
    <lineage>
        <taxon>Bacteria</taxon>
        <taxon>Bacillati</taxon>
        <taxon>Bacillota</taxon>
        <taxon>Bacilli</taxon>
        <taxon>Bacillales</taxon>
        <taxon>Bacillaceae</taxon>
        <taxon>Edaphobacillus</taxon>
    </lineage>
</organism>
<keyword evidence="8" id="KW-1185">Reference proteome</keyword>
<dbReference type="GO" id="GO:0043190">
    <property type="term" value="C:ATP-binding cassette (ABC) transporter complex"/>
    <property type="evidence" value="ECO:0007669"/>
    <property type="project" value="InterPro"/>
</dbReference>
<dbReference type="PIRSF" id="PIRSF002741">
    <property type="entry name" value="MppA"/>
    <property type="match status" value="1"/>
</dbReference>
<dbReference type="NCBIfam" id="NF045467">
    <property type="entry name" value="Opp4A"/>
    <property type="match status" value="1"/>
</dbReference>
<evidence type="ECO:0000256" key="3">
    <source>
        <dbReference type="ARBA" id="ARBA00022729"/>
    </source>
</evidence>
<feature type="compositionally biased region" description="Basic and acidic residues" evidence="4">
    <location>
        <begin position="27"/>
        <end position="44"/>
    </location>
</feature>
<dbReference type="SUPFAM" id="SSF53850">
    <property type="entry name" value="Periplasmic binding protein-like II"/>
    <property type="match status" value="1"/>
</dbReference>
<keyword evidence="3 5" id="KW-0732">Signal</keyword>